<dbReference type="EMBL" id="BJXR01000031">
    <property type="protein sequence ID" value="GEN09141.1"/>
    <property type="molecule type" value="Genomic_DNA"/>
</dbReference>
<dbReference type="Proteomes" id="UP000321514">
    <property type="component" value="Unassembled WGS sequence"/>
</dbReference>
<dbReference type="AlphaFoldDB" id="A0A511T4P2"/>
<dbReference type="Proteomes" id="UP000183760">
    <property type="component" value="Unassembled WGS sequence"/>
</dbReference>
<feature type="compositionally biased region" description="Polar residues" evidence="1">
    <location>
        <begin position="1"/>
        <end position="18"/>
    </location>
</feature>
<feature type="region of interest" description="Disordered" evidence="1">
    <location>
        <begin position="1"/>
        <end position="33"/>
    </location>
</feature>
<dbReference type="EMBL" id="FOIB01000005">
    <property type="protein sequence ID" value="SEU15808.1"/>
    <property type="molecule type" value="Genomic_DNA"/>
</dbReference>
<proteinExistence type="predicted"/>
<evidence type="ECO:0000313" key="3">
    <source>
        <dbReference type="EMBL" id="SEU15808.1"/>
    </source>
</evidence>
<reference evidence="3 4" key="1">
    <citation type="submission" date="2016-10" db="EMBL/GenBank/DDBJ databases">
        <authorList>
            <person name="Varghese N."/>
            <person name="Submissions S."/>
        </authorList>
    </citation>
    <scope>NUCLEOTIDE SEQUENCE [LARGE SCALE GENOMIC DNA]</scope>
    <source>
        <strain evidence="3 4">DSM 16525</strain>
    </source>
</reference>
<evidence type="ECO:0000313" key="4">
    <source>
        <dbReference type="Proteomes" id="UP000183760"/>
    </source>
</evidence>
<dbReference type="RefSeq" id="WP_170300462.1">
    <property type="nucleotide sequence ID" value="NZ_BJXR01000031.1"/>
</dbReference>
<sequence length="54" mass="5553">MQEDATSTATLADSNTLEGSLCRDANSTDTDDNGVDFKFTTTVTPGAANVITAP</sequence>
<accession>A0A511T4P2</accession>
<organism evidence="2 5">
    <name type="scientific">Myxococcus fulvus</name>
    <dbReference type="NCBI Taxonomy" id="33"/>
    <lineage>
        <taxon>Bacteria</taxon>
        <taxon>Pseudomonadati</taxon>
        <taxon>Myxococcota</taxon>
        <taxon>Myxococcia</taxon>
        <taxon>Myxococcales</taxon>
        <taxon>Cystobacterineae</taxon>
        <taxon>Myxococcaceae</taxon>
        <taxon>Myxococcus</taxon>
    </lineage>
</organism>
<keyword evidence="4" id="KW-1185">Reference proteome</keyword>
<evidence type="ECO:0000313" key="5">
    <source>
        <dbReference type="Proteomes" id="UP000321514"/>
    </source>
</evidence>
<reference evidence="2 5" key="2">
    <citation type="submission" date="2019-07" db="EMBL/GenBank/DDBJ databases">
        <title>Whole genome shotgun sequence of Myxococcus fulvus NBRC 100333.</title>
        <authorList>
            <person name="Hosoyama A."/>
            <person name="Uohara A."/>
            <person name="Ohji S."/>
            <person name="Ichikawa N."/>
        </authorList>
    </citation>
    <scope>NUCLEOTIDE SEQUENCE [LARGE SCALE GENOMIC DNA]</scope>
    <source>
        <strain evidence="2 5">NBRC 100333</strain>
    </source>
</reference>
<evidence type="ECO:0000256" key="1">
    <source>
        <dbReference type="SAM" id="MobiDB-lite"/>
    </source>
</evidence>
<comment type="caution">
    <text evidence="2">The sequence shown here is derived from an EMBL/GenBank/DDBJ whole genome shotgun (WGS) entry which is preliminary data.</text>
</comment>
<evidence type="ECO:0000313" key="2">
    <source>
        <dbReference type="EMBL" id="GEN09141.1"/>
    </source>
</evidence>
<protein>
    <submittedName>
        <fullName evidence="2">Uncharacterized protein</fullName>
    </submittedName>
</protein>
<name>A0A511T4P2_MYXFU</name>
<gene>
    <name evidence="2" type="ORF">MFU01_41780</name>
    <name evidence="3" type="ORF">SAMN05443572_105397</name>
</gene>